<dbReference type="Gene3D" id="3.40.50.300">
    <property type="entry name" value="P-loop containing nucleotide triphosphate hydrolases"/>
    <property type="match status" value="2"/>
</dbReference>
<evidence type="ECO:0000313" key="3">
    <source>
        <dbReference type="Proteomes" id="UP000246132"/>
    </source>
</evidence>
<proteinExistence type="predicted"/>
<accession>A0A3A8A8J5</accession>
<dbReference type="RefSeq" id="WP_109765903.1">
    <property type="nucleotide sequence ID" value="NZ_QFWV02000007.1"/>
</dbReference>
<organism evidence="2 3">
    <name type="scientific">Oceaniradius stylonematis</name>
    <dbReference type="NCBI Taxonomy" id="2184161"/>
    <lineage>
        <taxon>Bacteria</taxon>
        <taxon>Pseudomonadati</taxon>
        <taxon>Pseudomonadota</taxon>
        <taxon>Alphaproteobacteria</taxon>
        <taxon>Hyphomicrobiales</taxon>
        <taxon>Ahrensiaceae</taxon>
        <taxon>Oceaniradius</taxon>
    </lineage>
</organism>
<comment type="caution">
    <text evidence="2">The sequence shown here is derived from an EMBL/GenBank/DDBJ whole genome shotgun (WGS) entry which is preliminary data.</text>
</comment>
<dbReference type="InterPro" id="IPR027417">
    <property type="entry name" value="P-loop_NTPase"/>
</dbReference>
<reference evidence="2 3" key="1">
    <citation type="journal article" date="2018" name="Int. J. Syst. Bacteriol.">
        <title>Oceaniradius stylonemae gen. nov., sp. nov., isolated from a red alga, Stylonema cornu-cervi.</title>
        <authorList>
            <person name="Jeong S."/>
        </authorList>
    </citation>
    <scope>NUCLEOTIDE SEQUENCE [LARGE SCALE GENOMIC DNA]</scope>
    <source>
        <strain evidence="2 3">StC1</strain>
    </source>
</reference>
<dbReference type="InterPro" id="IPR055199">
    <property type="entry name" value="Hda_lid"/>
</dbReference>
<protein>
    <recommendedName>
        <fullName evidence="1">Hda lid domain-containing protein</fullName>
    </recommendedName>
</protein>
<dbReference type="GO" id="GO:0005886">
    <property type="term" value="C:plasma membrane"/>
    <property type="evidence" value="ECO:0007669"/>
    <property type="project" value="TreeGrafter"/>
</dbReference>
<dbReference type="EMBL" id="QFWV02000007">
    <property type="protein sequence ID" value="RKF06256.1"/>
    <property type="molecule type" value="Genomic_DNA"/>
</dbReference>
<dbReference type="SUPFAM" id="SSF52540">
    <property type="entry name" value="P-loop containing nucleoside triphosphate hydrolases"/>
    <property type="match status" value="1"/>
</dbReference>
<dbReference type="OrthoDB" id="7390113at2"/>
<feature type="domain" description="Hda lid" evidence="1">
    <location>
        <begin position="168"/>
        <end position="219"/>
    </location>
</feature>
<dbReference type="Proteomes" id="UP000246132">
    <property type="component" value="Unassembled WGS sequence"/>
</dbReference>
<dbReference type="AlphaFoldDB" id="A0A3A8A8J5"/>
<evidence type="ECO:0000259" key="1">
    <source>
        <dbReference type="Pfam" id="PF22688"/>
    </source>
</evidence>
<evidence type="ECO:0000313" key="2">
    <source>
        <dbReference type="EMBL" id="RKF06256.1"/>
    </source>
</evidence>
<sequence length="232" mass="24461">MADRQMLLDLGRAPSLTREDLIVTDANRDAAALVDRWPEWASPFAAVAGGPGSGKTHLASVWRSVSGAHAMADPRRPSTADLDAAQAGTPVLCDGLAPDGLDEAAFFHLLNAVRGSGGSILITAETAPSGWSLATPDLISRFRAATVASLGLPDDDLLRAVAVKLFADRQVAVDPAVVAYLLPRLERSLSALADIVVRLDEVALARKMSITRPLAAEVLREISQQDQGRLGL</sequence>
<dbReference type="PANTHER" id="PTHR30050">
    <property type="entry name" value="CHROMOSOMAL REPLICATION INITIATOR PROTEIN DNAA"/>
    <property type="match status" value="1"/>
</dbReference>
<dbReference type="Gene3D" id="1.10.8.60">
    <property type="match status" value="1"/>
</dbReference>
<name>A0A3A8A8J5_9HYPH</name>
<dbReference type="PANTHER" id="PTHR30050:SF5">
    <property type="entry name" value="DNAA REGULATORY INACTIVATOR HDA"/>
    <property type="match status" value="1"/>
</dbReference>
<gene>
    <name evidence="2" type="ORF">DEM25_011490</name>
</gene>
<dbReference type="GO" id="GO:0006270">
    <property type="term" value="P:DNA replication initiation"/>
    <property type="evidence" value="ECO:0007669"/>
    <property type="project" value="TreeGrafter"/>
</dbReference>
<keyword evidence="3" id="KW-1185">Reference proteome</keyword>
<dbReference type="Pfam" id="PF22688">
    <property type="entry name" value="Hda_lid"/>
    <property type="match status" value="1"/>
</dbReference>
<dbReference type="GO" id="GO:0003688">
    <property type="term" value="F:DNA replication origin binding"/>
    <property type="evidence" value="ECO:0007669"/>
    <property type="project" value="TreeGrafter"/>
</dbReference>